<dbReference type="EMBL" id="MFAY01000029">
    <property type="protein sequence ID" value="OGD88704.1"/>
    <property type="molecule type" value="Genomic_DNA"/>
</dbReference>
<feature type="transmembrane region" description="Helical" evidence="1">
    <location>
        <begin position="143"/>
        <end position="161"/>
    </location>
</feature>
<protein>
    <recommendedName>
        <fullName evidence="4">Membrane protein 6-pyruvoyl-tetrahydropterin synthase-related domain-containing protein</fullName>
    </recommendedName>
</protein>
<evidence type="ECO:0000256" key="1">
    <source>
        <dbReference type="SAM" id="Phobius"/>
    </source>
</evidence>
<feature type="transmembrane region" description="Helical" evidence="1">
    <location>
        <begin position="367"/>
        <end position="386"/>
    </location>
</feature>
<feature type="transmembrane region" description="Helical" evidence="1">
    <location>
        <begin position="393"/>
        <end position="411"/>
    </location>
</feature>
<organism evidence="2 3">
    <name type="scientific">Candidatus Curtissbacteria bacterium RIFCSPHIGHO2_01_FULL_40_12</name>
    <dbReference type="NCBI Taxonomy" id="1797710"/>
    <lineage>
        <taxon>Bacteria</taxon>
        <taxon>Candidatus Curtissiibacteriota</taxon>
    </lineage>
</organism>
<reference evidence="2 3" key="1">
    <citation type="journal article" date="2016" name="Nat. Commun.">
        <title>Thousands of microbial genomes shed light on interconnected biogeochemical processes in an aquifer system.</title>
        <authorList>
            <person name="Anantharaman K."/>
            <person name="Brown C.T."/>
            <person name="Hug L.A."/>
            <person name="Sharon I."/>
            <person name="Castelle C.J."/>
            <person name="Probst A.J."/>
            <person name="Thomas B.C."/>
            <person name="Singh A."/>
            <person name="Wilkins M.J."/>
            <person name="Karaoz U."/>
            <person name="Brodie E.L."/>
            <person name="Williams K.H."/>
            <person name="Hubbard S.S."/>
            <person name="Banfield J.F."/>
        </authorList>
    </citation>
    <scope>NUCLEOTIDE SEQUENCE [LARGE SCALE GENOMIC DNA]</scope>
</reference>
<comment type="caution">
    <text evidence="2">The sequence shown here is derived from an EMBL/GenBank/DDBJ whole genome shotgun (WGS) entry which is preliminary data.</text>
</comment>
<keyword evidence="1" id="KW-0472">Membrane</keyword>
<feature type="transmembrane region" description="Helical" evidence="1">
    <location>
        <begin position="218"/>
        <end position="238"/>
    </location>
</feature>
<feature type="transmembrane region" description="Helical" evidence="1">
    <location>
        <begin position="95"/>
        <end position="112"/>
    </location>
</feature>
<gene>
    <name evidence="2" type="ORF">A2693_04535</name>
</gene>
<sequence>MRNYLIITLLILLISVILSLPLLKPGLYVIHDDQQIARLFVFDQALKSGQFPVRWVDGLGFGFGYPLFNFYPPFVYFLGEIFHILGFGFVNSIKLVFFFSIFASGLAMYLFARLFFGRIPSMVSAMFYMAVPYRALDIYVRGALAESFSFVWLPLILWSFYKLAVTNKSIYLVLSSVFLALLMITHNLIFLPFMLILPFYSLFLIWKAEKKLLATSNQLLATILAFGLSAFFTLPALFEKRFTIVDDLLLLNLASYKIHFVYPQQLWNWTWGFGGSAAGLADGISFKIGKLHVLVSIGACILAFVHLIKAKQSKFPLAFWQRDLSSFQFPVIIFLLFLFSAFMTTFYSKPIWDLVKPLAYLQFPWRFLIFTAFFSSFLTGSFFELLKLPILRLFGSLAVVILLFTVNLKLFKPQSYRLDLTDKSTTFHEAISWYGSSSSFEYLPKGVELVKSTLDTNIVNITKNDIPTQQIEVLTGIAEINDLNTTPSKVDFMLEAKTDSKIKANLFNFPGWQVTINENKAIIDDNNRLKLITFEVPKGKHNIKLEFKNTAVRTLSNLISSFSVLLLIVLFAKRWQTLKNN</sequence>
<proteinExistence type="predicted"/>
<evidence type="ECO:0000313" key="2">
    <source>
        <dbReference type="EMBL" id="OGD88704.1"/>
    </source>
</evidence>
<name>A0A1F5GA44_9BACT</name>
<keyword evidence="1" id="KW-0812">Transmembrane</keyword>
<feature type="transmembrane region" description="Helical" evidence="1">
    <location>
        <begin position="173"/>
        <end position="206"/>
    </location>
</feature>
<feature type="transmembrane region" description="Helical" evidence="1">
    <location>
        <begin position="70"/>
        <end position="90"/>
    </location>
</feature>
<evidence type="ECO:0008006" key="4">
    <source>
        <dbReference type="Google" id="ProtNLM"/>
    </source>
</evidence>
<feature type="transmembrane region" description="Helical" evidence="1">
    <location>
        <begin position="329"/>
        <end position="347"/>
    </location>
</feature>
<keyword evidence="1" id="KW-1133">Transmembrane helix</keyword>
<feature type="transmembrane region" description="Helical" evidence="1">
    <location>
        <begin position="554"/>
        <end position="572"/>
    </location>
</feature>
<dbReference type="Proteomes" id="UP000178577">
    <property type="component" value="Unassembled WGS sequence"/>
</dbReference>
<dbReference type="AlphaFoldDB" id="A0A1F5GA44"/>
<accession>A0A1F5GA44</accession>
<evidence type="ECO:0000313" key="3">
    <source>
        <dbReference type="Proteomes" id="UP000178577"/>
    </source>
</evidence>
<feature type="transmembrane region" description="Helical" evidence="1">
    <location>
        <begin position="291"/>
        <end position="308"/>
    </location>
</feature>